<feature type="region of interest" description="Disordered" evidence="8">
    <location>
        <begin position="76"/>
        <end position="149"/>
    </location>
</feature>
<dbReference type="Proteomes" id="UP001150538">
    <property type="component" value="Unassembled WGS sequence"/>
</dbReference>
<feature type="region of interest" description="Disordered" evidence="8">
    <location>
        <begin position="1"/>
        <end position="60"/>
    </location>
</feature>
<keyword evidence="6 9" id="KW-0472">Membrane</keyword>
<dbReference type="OrthoDB" id="297496at2759"/>
<feature type="transmembrane region" description="Helical" evidence="9">
    <location>
        <begin position="313"/>
        <end position="332"/>
    </location>
</feature>
<evidence type="ECO:0000256" key="3">
    <source>
        <dbReference type="ARBA" id="ARBA00022692"/>
    </source>
</evidence>
<keyword evidence="5" id="KW-0406">Ion transport</keyword>
<feature type="transmembrane region" description="Helical" evidence="9">
    <location>
        <begin position="159"/>
        <end position="179"/>
    </location>
</feature>
<dbReference type="GO" id="GO:0022841">
    <property type="term" value="F:potassium ion leak channel activity"/>
    <property type="evidence" value="ECO:0007669"/>
    <property type="project" value="TreeGrafter"/>
</dbReference>
<dbReference type="Pfam" id="PF07885">
    <property type="entry name" value="Ion_trans_2"/>
    <property type="match status" value="1"/>
</dbReference>
<evidence type="ECO:0000313" key="12">
    <source>
        <dbReference type="Proteomes" id="UP001150538"/>
    </source>
</evidence>
<feature type="compositionally biased region" description="Low complexity" evidence="8">
    <location>
        <begin position="684"/>
        <end position="705"/>
    </location>
</feature>
<dbReference type="SUPFAM" id="SSF81324">
    <property type="entry name" value="Voltage-gated potassium channels"/>
    <property type="match status" value="1"/>
</dbReference>
<gene>
    <name evidence="11" type="primary">TOK1_1</name>
    <name evidence="11" type="ORF">H4219_002029</name>
</gene>
<dbReference type="GO" id="GO:0005886">
    <property type="term" value="C:plasma membrane"/>
    <property type="evidence" value="ECO:0007669"/>
    <property type="project" value="TreeGrafter"/>
</dbReference>
<feature type="compositionally biased region" description="Polar residues" evidence="8">
    <location>
        <begin position="139"/>
        <end position="149"/>
    </location>
</feature>
<dbReference type="Gene3D" id="1.10.287.70">
    <property type="match status" value="1"/>
</dbReference>
<feature type="compositionally biased region" description="Polar residues" evidence="8">
    <location>
        <begin position="706"/>
        <end position="720"/>
    </location>
</feature>
<feature type="region of interest" description="Disordered" evidence="8">
    <location>
        <begin position="629"/>
        <end position="720"/>
    </location>
</feature>
<evidence type="ECO:0000256" key="7">
    <source>
        <dbReference type="ARBA" id="ARBA00023303"/>
    </source>
</evidence>
<feature type="compositionally biased region" description="Polar residues" evidence="8">
    <location>
        <begin position="469"/>
        <end position="485"/>
    </location>
</feature>
<dbReference type="InterPro" id="IPR003280">
    <property type="entry name" value="2pore_dom_K_chnl"/>
</dbReference>
<evidence type="ECO:0000259" key="10">
    <source>
        <dbReference type="Pfam" id="PF07885"/>
    </source>
</evidence>
<feature type="domain" description="Potassium channel" evidence="10">
    <location>
        <begin position="529"/>
        <end position="601"/>
    </location>
</feature>
<feature type="region of interest" description="Disordered" evidence="8">
    <location>
        <begin position="460"/>
        <end position="485"/>
    </location>
</feature>
<dbReference type="GO" id="GO:0015271">
    <property type="term" value="F:outward rectifier potassium channel activity"/>
    <property type="evidence" value="ECO:0007669"/>
    <property type="project" value="TreeGrafter"/>
</dbReference>
<keyword evidence="4 9" id="KW-1133">Transmembrane helix</keyword>
<sequence>MGKSKNKSKRDSSSMKKYLPSVFSAPKSATPAQNEPQDVTTTTTNNNNNDKDKSSESNMLEPSVLSSAFGNVMNTESQSPVVQEPPVDKQEETPNTEITDSKTSPPSYTERLTSLNSNKGTSPPSNTNNNNNNNNSGSIRNGTTPSLQPSKEDLIRHRLLPGIASLIMPHCCLYILTAVEGNWSQTEYGPISPRITKPVGYVIGNAIPLALEFASALFYTFRTIPALEKWVSQSTIVLTHIFINLVVGSVTLGIAIAYNRDPGFNNYYVTPEFICMYTGSALAYLQSFLLAVDYLTTSKYNSRGSGLSPSMQAAGGIAALVNIWAGFGGLIYSNVEDKRVFHAFNSCFESWNLLTGTGISNTPIRTDSSKVFNLFWLPFGYLIIFGYATTIVYGTIGYFDGPFVRRRLEARKQMRLYLRSIRNSAATTIAITTGSSSSISGAAVGGKDFIRKCGGDNISSSGSTGSNTPYDTAQPNYNNSNNQTKDCSDNNTTAITAVAYSKPDTDYQITKQHRRFYLLLFGIFLLVKVTSWLLGSLIFHFTEDNWSYWESMYFTFLAILGIGLSGRSPSSPSGQVLYMCYTYCDLILTFIFVAIMANLAWNLISWFEGFKSVGAFFLRHGPKKFRPKPVDADGVELDDVSTNEHVDDDDNDDDHGKEEEERVSATATEGRGGEGSKGVTIRQSNSSSPTTSNATATTPTKDPTTNGELYNPSTSVFTQGYPQTMDRSFIKATSKSLNETLGLANRIYHTLNEQKDGNNNDSNNDSQALREQLALLVGRLESTIDDIDSSLL</sequence>
<feature type="compositionally biased region" description="Low complexity" evidence="8">
    <location>
        <begin position="116"/>
        <end position="138"/>
    </location>
</feature>
<dbReference type="EMBL" id="JANBPU010000028">
    <property type="protein sequence ID" value="KAJ1919341.1"/>
    <property type="molecule type" value="Genomic_DNA"/>
</dbReference>
<feature type="transmembrane region" description="Helical" evidence="9">
    <location>
        <begin position="236"/>
        <end position="258"/>
    </location>
</feature>
<protein>
    <submittedName>
        <fullName evidence="11">Potassium channel</fullName>
    </submittedName>
</protein>
<evidence type="ECO:0000313" key="11">
    <source>
        <dbReference type="EMBL" id="KAJ1919341.1"/>
    </source>
</evidence>
<keyword evidence="12" id="KW-1185">Reference proteome</keyword>
<feature type="compositionally biased region" description="Acidic residues" evidence="8">
    <location>
        <begin position="633"/>
        <end position="653"/>
    </location>
</feature>
<accession>A0A9W8A268</accession>
<dbReference type="InterPro" id="IPR013099">
    <property type="entry name" value="K_chnl_dom"/>
</dbReference>
<dbReference type="PANTHER" id="PTHR11003:SF291">
    <property type="entry name" value="IP11374P"/>
    <property type="match status" value="1"/>
</dbReference>
<evidence type="ECO:0000256" key="4">
    <source>
        <dbReference type="ARBA" id="ARBA00022989"/>
    </source>
</evidence>
<evidence type="ECO:0000256" key="6">
    <source>
        <dbReference type="ARBA" id="ARBA00023136"/>
    </source>
</evidence>
<keyword evidence="2" id="KW-0813">Transport</keyword>
<keyword evidence="3 9" id="KW-0812">Transmembrane</keyword>
<name>A0A9W8A268_9FUNG</name>
<reference evidence="11" key="1">
    <citation type="submission" date="2022-07" db="EMBL/GenBank/DDBJ databases">
        <title>Phylogenomic reconstructions and comparative analyses of Kickxellomycotina fungi.</title>
        <authorList>
            <person name="Reynolds N.K."/>
            <person name="Stajich J.E."/>
            <person name="Barry K."/>
            <person name="Grigoriev I.V."/>
            <person name="Crous P."/>
            <person name="Smith M.E."/>
        </authorList>
    </citation>
    <scope>NUCLEOTIDE SEQUENCE</scope>
    <source>
        <strain evidence="11">NBRC 100468</strain>
    </source>
</reference>
<evidence type="ECO:0000256" key="1">
    <source>
        <dbReference type="ARBA" id="ARBA00004141"/>
    </source>
</evidence>
<dbReference type="PANTHER" id="PTHR11003">
    <property type="entry name" value="POTASSIUM CHANNEL, SUBFAMILY K"/>
    <property type="match status" value="1"/>
</dbReference>
<feature type="compositionally biased region" description="Polar residues" evidence="8">
    <location>
        <begin position="93"/>
        <end position="115"/>
    </location>
</feature>
<feature type="transmembrane region" description="Helical" evidence="9">
    <location>
        <begin position="375"/>
        <end position="399"/>
    </location>
</feature>
<organism evidence="11 12">
    <name type="scientific">Mycoemilia scoparia</name>
    <dbReference type="NCBI Taxonomy" id="417184"/>
    <lineage>
        <taxon>Eukaryota</taxon>
        <taxon>Fungi</taxon>
        <taxon>Fungi incertae sedis</taxon>
        <taxon>Zoopagomycota</taxon>
        <taxon>Kickxellomycotina</taxon>
        <taxon>Kickxellomycetes</taxon>
        <taxon>Kickxellales</taxon>
        <taxon>Kickxellaceae</taxon>
        <taxon>Mycoemilia</taxon>
    </lineage>
</organism>
<dbReference type="AlphaFoldDB" id="A0A9W8A268"/>
<feature type="compositionally biased region" description="Polar residues" evidence="8">
    <location>
        <begin position="30"/>
        <end position="39"/>
    </location>
</feature>
<evidence type="ECO:0000256" key="2">
    <source>
        <dbReference type="ARBA" id="ARBA00022448"/>
    </source>
</evidence>
<evidence type="ECO:0000256" key="9">
    <source>
        <dbReference type="SAM" id="Phobius"/>
    </source>
</evidence>
<feature type="compositionally biased region" description="Basic and acidic residues" evidence="8">
    <location>
        <begin position="654"/>
        <end position="663"/>
    </location>
</feature>
<dbReference type="GO" id="GO:0030322">
    <property type="term" value="P:stabilization of membrane potential"/>
    <property type="evidence" value="ECO:0007669"/>
    <property type="project" value="TreeGrafter"/>
</dbReference>
<feature type="transmembrane region" description="Helical" evidence="9">
    <location>
        <begin position="270"/>
        <end position="292"/>
    </location>
</feature>
<feature type="transmembrane region" description="Helical" evidence="9">
    <location>
        <begin position="546"/>
        <end position="564"/>
    </location>
</feature>
<comment type="subcellular location">
    <subcellularLocation>
        <location evidence="1">Membrane</location>
        <topology evidence="1">Multi-pass membrane protein</topology>
    </subcellularLocation>
</comment>
<keyword evidence="7 11" id="KW-0407">Ion channel</keyword>
<evidence type="ECO:0000256" key="8">
    <source>
        <dbReference type="SAM" id="MobiDB-lite"/>
    </source>
</evidence>
<feature type="transmembrane region" description="Helical" evidence="9">
    <location>
        <begin position="199"/>
        <end position="224"/>
    </location>
</feature>
<comment type="caution">
    <text evidence="11">The sequence shown here is derived from an EMBL/GenBank/DDBJ whole genome shotgun (WGS) entry which is preliminary data.</text>
</comment>
<proteinExistence type="predicted"/>
<feature type="transmembrane region" description="Helical" evidence="9">
    <location>
        <begin position="516"/>
        <end position="540"/>
    </location>
</feature>
<evidence type="ECO:0000256" key="5">
    <source>
        <dbReference type="ARBA" id="ARBA00023065"/>
    </source>
</evidence>